<evidence type="ECO:0000313" key="5">
    <source>
        <dbReference type="EMBL" id="TQQ84186.1"/>
    </source>
</evidence>
<dbReference type="PANTHER" id="PTHR42756">
    <property type="entry name" value="TRANSCRIPTIONAL REGULATOR, MARR"/>
    <property type="match status" value="1"/>
</dbReference>
<reference evidence="5 6" key="1">
    <citation type="submission" date="2019-02" db="EMBL/GenBank/DDBJ databases">
        <title>Peptostreptococcaceae bacterium ZHW00191 nov., a new bacterium isolated from the human gut.</title>
        <authorList>
            <person name="Zhou H.-W."/>
            <person name="Chen X.-J."/>
        </authorList>
    </citation>
    <scope>NUCLEOTIDE SEQUENCE [LARGE SCALE GENOMIC DNA]</scope>
    <source>
        <strain evidence="5 6">ZHW00191</strain>
    </source>
</reference>
<dbReference type="InterPro" id="IPR036388">
    <property type="entry name" value="WH-like_DNA-bd_sf"/>
</dbReference>
<keyword evidence="6" id="KW-1185">Reference proteome</keyword>
<organism evidence="5 6">
    <name type="scientific">Peptacetobacter hominis</name>
    <dbReference type="NCBI Taxonomy" id="2743610"/>
    <lineage>
        <taxon>Bacteria</taxon>
        <taxon>Bacillati</taxon>
        <taxon>Bacillota</taxon>
        <taxon>Clostridia</taxon>
        <taxon>Peptostreptococcales</taxon>
        <taxon>Peptostreptococcaceae</taxon>
        <taxon>Peptacetobacter</taxon>
    </lineage>
</organism>
<proteinExistence type="predicted"/>
<dbReference type="Proteomes" id="UP000317863">
    <property type="component" value="Unassembled WGS sequence"/>
</dbReference>
<evidence type="ECO:0000256" key="3">
    <source>
        <dbReference type="ARBA" id="ARBA00023163"/>
    </source>
</evidence>
<dbReference type="Pfam" id="PF01047">
    <property type="entry name" value="MarR"/>
    <property type="match status" value="1"/>
</dbReference>
<dbReference type="GO" id="GO:0003677">
    <property type="term" value="F:DNA binding"/>
    <property type="evidence" value="ECO:0007669"/>
    <property type="project" value="UniProtKB-KW"/>
</dbReference>
<keyword evidence="1" id="KW-0805">Transcription regulation</keyword>
<dbReference type="SMART" id="SM00347">
    <property type="entry name" value="HTH_MARR"/>
    <property type="match status" value="1"/>
</dbReference>
<dbReference type="SUPFAM" id="SSF46785">
    <property type="entry name" value="Winged helix' DNA-binding domain"/>
    <property type="match status" value="1"/>
</dbReference>
<dbReference type="GO" id="GO:0003700">
    <property type="term" value="F:DNA-binding transcription factor activity"/>
    <property type="evidence" value="ECO:0007669"/>
    <property type="project" value="InterPro"/>
</dbReference>
<evidence type="ECO:0000313" key="6">
    <source>
        <dbReference type="Proteomes" id="UP000317863"/>
    </source>
</evidence>
<dbReference type="PRINTS" id="PR00598">
    <property type="entry name" value="HTHMARR"/>
</dbReference>
<dbReference type="Gene3D" id="1.10.10.10">
    <property type="entry name" value="Winged helix-like DNA-binding domain superfamily/Winged helix DNA-binding domain"/>
    <property type="match status" value="1"/>
</dbReference>
<dbReference type="PANTHER" id="PTHR42756:SF1">
    <property type="entry name" value="TRANSCRIPTIONAL REPRESSOR OF EMRAB OPERON"/>
    <property type="match status" value="1"/>
</dbReference>
<keyword evidence="2" id="KW-0238">DNA-binding</keyword>
<dbReference type="PROSITE" id="PS50995">
    <property type="entry name" value="HTH_MARR_2"/>
    <property type="match status" value="1"/>
</dbReference>
<feature type="domain" description="HTH marR-type" evidence="4">
    <location>
        <begin position="1"/>
        <end position="126"/>
    </location>
</feature>
<name>A0A544QU11_9FIRM</name>
<dbReference type="InterPro" id="IPR036390">
    <property type="entry name" value="WH_DNA-bd_sf"/>
</dbReference>
<comment type="caution">
    <text evidence="5">The sequence shown here is derived from an EMBL/GenBank/DDBJ whole genome shotgun (WGS) entry which is preliminary data.</text>
</comment>
<evidence type="ECO:0000256" key="1">
    <source>
        <dbReference type="ARBA" id="ARBA00023015"/>
    </source>
</evidence>
<evidence type="ECO:0000259" key="4">
    <source>
        <dbReference type="PROSITE" id="PS50995"/>
    </source>
</evidence>
<dbReference type="InterPro" id="IPR000835">
    <property type="entry name" value="HTH_MarR-typ"/>
</dbReference>
<evidence type="ECO:0000256" key="2">
    <source>
        <dbReference type="ARBA" id="ARBA00023125"/>
    </source>
</evidence>
<dbReference type="OrthoDB" id="6462103at2"/>
<dbReference type="AlphaFoldDB" id="A0A544QU11"/>
<protein>
    <submittedName>
        <fullName evidence="5">MarR family transcriptional regulator</fullName>
    </submittedName>
</protein>
<dbReference type="EMBL" id="SGJB01000015">
    <property type="protein sequence ID" value="TQQ84186.1"/>
    <property type="molecule type" value="Genomic_DNA"/>
</dbReference>
<sequence length="133" mass="15561">MMRIGRAYFNMSEEYMKELGLHHGQPNIIMSLYKNDGQSLKELTKGRKVKASTTTVMISRMEKSGIVEKRVDPDDQRIIRVYLTDHGKAIYSRLKEINSEIEKRCLKGFSVEEIIVIKRLLHEMVKNMENSRE</sequence>
<keyword evidence="3" id="KW-0804">Transcription</keyword>
<accession>A0A544QU11</accession>
<gene>
    <name evidence="5" type="ORF">EXD82_08205</name>
</gene>